<sequence>MSHLTKANRVLSPVRSLPDFRKWELCRTMPLGISRFPCACIPALLHTHLASPSSALKTRDIKSRPNLYTHTLTLHVLVCSPIGSHYTGQAHCSANVRYWRSLHDWVGATVAERLASHQADPGSIPGGSLRIFACGNRAGRCCWLAGYVGELPFPSPFNSVATPYSYQSPSSALKTSILRADRSSALLTITSAAGPLQMNAEGCGEVELLGQCQATAMWDIHPPSSHSLPPSHSLLSPRCTHICSSAANYSLLDKNQAFTVGSTNLIIHTHTHSRLDTHAGPRCYRNQTARLPPRRTGFDSRWEVDKPGLIMRESQDPVTDGPRWLSGPPARLPPRRTGFNPRPGQSQIFASGNSAGRRHWSAGFLGDLPFPPPLNSSATPFSPHFTVIGSQDLFVKSRSNLSTQLNSALCTEKLQKQRAGELPPCEPRTAAAHARKMAAHARNMSERCWPYALATRQPIGNLSQYTIANQTQSPFPYAHTPIPGADWRIVFQLVVDQRRQFSGVCDASSCFTSQRCDRTIKPGKVREFEMSSEDREDSGKQATDSGNSTISMLASHQGEPGSIPGRVTGFSQVGIVSDDAIGRRPSRGSPASPTPSFRRRSIVTSITLIGSQDLAVKSHPNPFTHSGDRSWIGACGVSHSIPEISGMFQIPNATVSDAAVKLLSEGVTPRQLRLCKSNCRRLLRGYVRTYGFIANGGPKTFGPHLEVLQVAKASSYWWLLDAWDSSD</sequence>
<evidence type="ECO:0000313" key="3">
    <source>
        <dbReference type="Proteomes" id="UP001159363"/>
    </source>
</evidence>
<name>A0ABQ9IBU0_9NEOP</name>
<keyword evidence="3" id="KW-1185">Reference proteome</keyword>
<feature type="region of interest" description="Disordered" evidence="1">
    <location>
        <begin position="526"/>
        <end position="563"/>
    </location>
</feature>
<evidence type="ECO:0000256" key="1">
    <source>
        <dbReference type="SAM" id="MobiDB-lite"/>
    </source>
</evidence>
<feature type="compositionally biased region" description="Polar residues" evidence="1">
    <location>
        <begin position="540"/>
        <end position="554"/>
    </location>
</feature>
<accession>A0ABQ9IBU0</accession>
<feature type="compositionally biased region" description="Basic and acidic residues" evidence="1">
    <location>
        <begin position="526"/>
        <end position="539"/>
    </location>
</feature>
<gene>
    <name evidence="2" type="ORF">PR048_006503</name>
</gene>
<comment type="caution">
    <text evidence="2">The sequence shown here is derived from an EMBL/GenBank/DDBJ whole genome shotgun (WGS) entry which is preliminary data.</text>
</comment>
<dbReference type="Proteomes" id="UP001159363">
    <property type="component" value="Chromosome 2"/>
</dbReference>
<evidence type="ECO:0000313" key="2">
    <source>
        <dbReference type="EMBL" id="KAJ8893902.1"/>
    </source>
</evidence>
<organism evidence="2 3">
    <name type="scientific">Dryococelus australis</name>
    <dbReference type="NCBI Taxonomy" id="614101"/>
    <lineage>
        <taxon>Eukaryota</taxon>
        <taxon>Metazoa</taxon>
        <taxon>Ecdysozoa</taxon>
        <taxon>Arthropoda</taxon>
        <taxon>Hexapoda</taxon>
        <taxon>Insecta</taxon>
        <taxon>Pterygota</taxon>
        <taxon>Neoptera</taxon>
        <taxon>Polyneoptera</taxon>
        <taxon>Phasmatodea</taxon>
        <taxon>Verophasmatodea</taxon>
        <taxon>Anareolatae</taxon>
        <taxon>Phasmatidae</taxon>
        <taxon>Eurycanthinae</taxon>
        <taxon>Dryococelus</taxon>
    </lineage>
</organism>
<proteinExistence type="predicted"/>
<reference evidence="2 3" key="1">
    <citation type="submission" date="2023-02" db="EMBL/GenBank/DDBJ databases">
        <title>LHISI_Scaffold_Assembly.</title>
        <authorList>
            <person name="Stuart O.P."/>
            <person name="Cleave R."/>
            <person name="Magrath M.J.L."/>
            <person name="Mikheyev A.S."/>
        </authorList>
    </citation>
    <scope>NUCLEOTIDE SEQUENCE [LARGE SCALE GENOMIC DNA]</scope>
    <source>
        <strain evidence="2">Daus_M_001</strain>
        <tissue evidence="2">Leg muscle</tissue>
    </source>
</reference>
<protein>
    <submittedName>
        <fullName evidence="2">Uncharacterized protein</fullName>
    </submittedName>
</protein>
<dbReference type="EMBL" id="JARBHB010000002">
    <property type="protein sequence ID" value="KAJ8893902.1"/>
    <property type="molecule type" value="Genomic_DNA"/>
</dbReference>